<evidence type="ECO:0000256" key="6">
    <source>
        <dbReference type="ARBA" id="ARBA00023053"/>
    </source>
</evidence>
<feature type="transmembrane region" description="Helical" evidence="10">
    <location>
        <begin position="394"/>
        <end position="417"/>
    </location>
</feature>
<dbReference type="RefSeq" id="WP_051214426.1">
    <property type="nucleotide sequence ID" value="NZ_CANTWR010000013.1"/>
</dbReference>
<organism evidence="12 13">
    <name type="scientific">Rikenella microfusus</name>
    <dbReference type="NCBI Taxonomy" id="28139"/>
    <lineage>
        <taxon>Bacteria</taxon>
        <taxon>Pseudomonadati</taxon>
        <taxon>Bacteroidota</taxon>
        <taxon>Bacteroidia</taxon>
        <taxon>Bacteroidales</taxon>
        <taxon>Rikenellaceae</taxon>
        <taxon>Rikenella</taxon>
    </lineage>
</organism>
<dbReference type="GO" id="GO:0015386">
    <property type="term" value="F:potassium:proton antiporter activity"/>
    <property type="evidence" value="ECO:0007669"/>
    <property type="project" value="TreeGrafter"/>
</dbReference>
<evidence type="ECO:0000256" key="8">
    <source>
        <dbReference type="ARBA" id="ARBA00023136"/>
    </source>
</evidence>
<feature type="transmembrane region" description="Helical" evidence="10">
    <location>
        <begin position="34"/>
        <end position="54"/>
    </location>
</feature>
<keyword evidence="2" id="KW-0813">Transport</keyword>
<feature type="transmembrane region" description="Helical" evidence="10">
    <location>
        <begin position="103"/>
        <end position="128"/>
    </location>
</feature>
<keyword evidence="8 10" id="KW-0472">Membrane</keyword>
<feature type="transmembrane region" description="Helical" evidence="10">
    <location>
        <begin position="236"/>
        <end position="254"/>
    </location>
</feature>
<evidence type="ECO:0000313" key="12">
    <source>
        <dbReference type="EMBL" id="SUE35099.1"/>
    </source>
</evidence>
<name>A0A379MWE9_9BACT</name>
<evidence type="ECO:0000256" key="7">
    <source>
        <dbReference type="ARBA" id="ARBA00023065"/>
    </source>
</evidence>
<keyword evidence="4 10" id="KW-0812">Transmembrane</keyword>
<dbReference type="STRING" id="880526.GCA_000427365_01476"/>
<keyword evidence="3" id="KW-1003">Cell membrane</keyword>
<keyword evidence="5 10" id="KW-1133">Transmembrane helix</keyword>
<evidence type="ECO:0000313" key="13">
    <source>
        <dbReference type="Proteomes" id="UP000255233"/>
    </source>
</evidence>
<sequence>MDSMELLAPLVFVIVSLVAGAILKYGLKRTVLPYTVGLFAFGLIIGLLDRAGVYADGSVFKASIDFAGNINPDLILYLFLPILIFDAAYELDAHIFRKTLFNATLLSVPGMVVAMFLTGLLMMGVSLFAPDYAQWDWTHALMFGALISATDPVAVVALLRELGVSKRFSTLVDAESMLNDGTGIVLFMLFFGTFTAAGGVDTPVTEFIYVVLGGVLLGVVFGWLCLWFITRSQSDAIMQNSAILVSAYLTFFLAQSYLDVSGVIALVGYGVVIAYYGRPRIAPDVNRFMQEFWELATYMANTLIFILVGVVIALQVQATLMDFVVLVLVYTGINLIRMAMIAIFYPVMKRSGYGLSKREAVILCWGGLRGALGLTLALMVSYTLPIPEAVRQQVLFLTAGIVTLTLTVNATTIGWLLRRLGLTRVSSAKTYLNYTIHKQLCDNAEKYYRELQQNEALQAADWDKVATFLPVPEAAPVGPVQTQDLMADIRLRILDKERTRYWQLYEKGIVSSDSLRRLLTAVEELYDADGKRPLCERAKLLELPKLPLYLRWKKRSREVLYRWVDRHHSSTFVAVYDVARGLIHAQRTSMTLLDELEASGSFGNEDIRKLEILRGEVRKNIDESQSIMDMIAEHYPNSYRLAITQKTVRMLISNEKATVAQMLHEGLVTPDDVQSMIDDIKKRYRDTTLSRILKK</sequence>
<dbReference type="EMBL" id="UGVL01000001">
    <property type="protein sequence ID" value="SUE35099.1"/>
    <property type="molecule type" value="Genomic_DNA"/>
</dbReference>
<evidence type="ECO:0000256" key="2">
    <source>
        <dbReference type="ARBA" id="ARBA00022448"/>
    </source>
</evidence>
<dbReference type="GO" id="GO:0051453">
    <property type="term" value="P:regulation of intracellular pH"/>
    <property type="evidence" value="ECO:0007669"/>
    <property type="project" value="TreeGrafter"/>
</dbReference>
<evidence type="ECO:0000256" key="3">
    <source>
        <dbReference type="ARBA" id="ARBA00022475"/>
    </source>
</evidence>
<keyword evidence="7" id="KW-0406">Ion transport</keyword>
<keyword evidence="9" id="KW-0739">Sodium transport</keyword>
<dbReference type="GO" id="GO:0015385">
    <property type="term" value="F:sodium:proton antiporter activity"/>
    <property type="evidence" value="ECO:0007669"/>
    <property type="project" value="InterPro"/>
</dbReference>
<evidence type="ECO:0000259" key="11">
    <source>
        <dbReference type="Pfam" id="PF00999"/>
    </source>
</evidence>
<feature type="transmembrane region" description="Helical" evidence="10">
    <location>
        <begin position="140"/>
        <end position="160"/>
    </location>
</feature>
<dbReference type="PRINTS" id="PR00173">
    <property type="entry name" value="EDTRNSPORT"/>
</dbReference>
<comment type="subcellular location">
    <subcellularLocation>
        <location evidence="1">Cell membrane</location>
        <topology evidence="1">Multi-pass membrane protein</topology>
    </subcellularLocation>
</comment>
<keyword evidence="6" id="KW-0915">Sodium</keyword>
<dbReference type="AlphaFoldDB" id="A0A379MWE9"/>
<dbReference type="Proteomes" id="UP000255233">
    <property type="component" value="Unassembled WGS sequence"/>
</dbReference>
<dbReference type="OrthoDB" id="9774146at2"/>
<dbReference type="Pfam" id="PF00999">
    <property type="entry name" value="Na_H_Exchanger"/>
    <property type="match status" value="1"/>
</dbReference>
<accession>A0A379MWE9</accession>
<evidence type="ECO:0000256" key="10">
    <source>
        <dbReference type="SAM" id="Phobius"/>
    </source>
</evidence>
<reference evidence="12 13" key="1">
    <citation type="submission" date="2018-06" db="EMBL/GenBank/DDBJ databases">
        <authorList>
            <consortium name="Pathogen Informatics"/>
            <person name="Doyle S."/>
        </authorList>
    </citation>
    <scope>NUCLEOTIDE SEQUENCE [LARGE SCALE GENOMIC DNA]</scope>
    <source>
        <strain evidence="12 13">NCTC11190</strain>
    </source>
</reference>
<dbReference type="Gene3D" id="6.10.140.1330">
    <property type="match status" value="1"/>
</dbReference>
<keyword evidence="13" id="KW-1185">Reference proteome</keyword>
<feature type="transmembrane region" description="Helical" evidence="10">
    <location>
        <begin position="181"/>
        <end position="200"/>
    </location>
</feature>
<gene>
    <name evidence="12" type="primary">nhaK</name>
    <name evidence="12" type="ORF">NCTC11190_02344</name>
</gene>
<dbReference type="GO" id="GO:0098719">
    <property type="term" value="P:sodium ion import across plasma membrane"/>
    <property type="evidence" value="ECO:0007669"/>
    <property type="project" value="TreeGrafter"/>
</dbReference>
<evidence type="ECO:0000256" key="5">
    <source>
        <dbReference type="ARBA" id="ARBA00022989"/>
    </source>
</evidence>
<dbReference type="GO" id="GO:0005886">
    <property type="term" value="C:plasma membrane"/>
    <property type="evidence" value="ECO:0007669"/>
    <property type="project" value="UniProtKB-SubCell"/>
</dbReference>
<evidence type="ECO:0000256" key="4">
    <source>
        <dbReference type="ARBA" id="ARBA00022692"/>
    </source>
</evidence>
<dbReference type="PANTHER" id="PTHR10110:SF86">
    <property type="entry name" value="SODIUM_HYDROGEN EXCHANGER 7"/>
    <property type="match status" value="1"/>
</dbReference>
<dbReference type="PANTHER" id="PTHR10110">
    <property type="entry name" value="SODIUM/HYDROGEN EXCHANGER"/>
    <property type="match status" value="1"/>
</dbReference>
<protein>
    <submittedName>
        <fullName evidence="12">Sodium, potassium, lithium and rubidium/H(+) antiporter</fullName>
    </submittedName>
</protein>
<feature type="domain" description="Cation/H+ exchanger transmembrane" evidence="11">
    <location>
        <begin position="17"/>
        <end position="418"/>
    </location>
</feature>
<feature type="transmembrane region" description="Helical" evidence="10">
    <location>
        <begin position="360"/>
        <end position="382"/>
    </location>
</feature>
<feature type="transmembrane region" description="Helical" evidence="10">
    <location>
        <begin position="206"/>
        <end position="229"/>
    </location>
</feature>
<dbReference type="InterPro" id="IPR018422">
    <property type="entry name" value="Cation/H_exchanger_CPA1"/>
</dbReference>
<evidence type="ECO:0000256" key="1">
    <source>
        <dbReference type="ARBA" id="ARBA00004651"/>
    </source>
</evidence>
<evidence type="ECO:0000256" key="9">
    <source>
        <dbReference type="ARBA" id="ARBA00023201"/>
    </source>
</evidence>
<proteinExistence type="predicted"/>
<feature type="transmembrane region" description="Helical" evidence="10">
    <location>
        <begin position="74"/>
        <end position="91"/>
    </location>
</feature>
<feature type="transmembrane region" description="Helical" evidence="10">
    <location>
        <begin position="323"/>
        <end position="348"/>
    </location>
</feature>
<feature type="transmembrane region" description="Helical" evidence="10">
    <location>
        <begin position="6"/>
        <end position="27"/>
    </location>
</feature>
<feature type="transmembrane region" description="Helical" evidence="10">
    <location>
        <begin position="298"/>
        <end position="317"/>
    </location>
</feature>
<dbReference type="InterPro" id="IPR006153">
    <property type="entry name" value="Cation/H_exchanger_TM"/>
</dbReference>